<dbReference type="AlphaFoldDB" id="A0A6L9MMU8"/>
<dbReference type="SUPFAM" id="SSF52540">
    <property type="entry name" value="P-loop containing nucleoside triphosphate hydrolases"/>
    <property type="match status" value="1"/>
</dbReference>
<protein>
    <submittedName>
        <fullName evidence="1">Uncharacterized protein</fullName>
    </submittedName>
</protein>
<evidence type="ECO:0000313" key="1">
    <source>
        <dbReference type="EMBL" id="NDV88840.1"/>
    </source>
</evidence>
<proteinExistence type="predicted"/>
<dbReference type="EMBL" id="JAAAMJ010000020">
    <property type="protein sequence ID" value="NDV88840.1"/>
    <property type="molecule type" value="Genomic_DNA"/>
</dbReference>
<comment type="caution">
    <text evidence="1">The sequence shown here is derived from an EMBL/GenBank/DDBJ whole genome shotgun (WGS) entry which is preliminary data.</text>
</comment>
<gene>
    <name evidence="1" type="ORF">GTW51_19295</name>
</gene>
<dbReference type="RefSeq" id="WP_163045688.1">
    <property type="nucleotide sequence ID" value="NZ_JAAAMJ010000020.1"/>
</dbReference>
<name>A0A6L9MMU8_9HYPH</name>
<keyword evidence="2" id="KW-1185">Reference proteome</keyword>
<reference evidence="1 2" key="1">
    <citation type="submission" date="2020-01" db="EMBL/GenBank/DDBJ databases">
        <title>Genomes of bacteria type strains.</title>
        <authorList>
            <person name="Chen J."/>
            <person name="Zhu S."/>
            <person name="Chen J."/>
        </authorList>
    </citation>
    <scope>NUCLEOTIDE SEQUENCE [LARGE SCALE GENOMIC DNA]</scope>
    <source>
        <strain evidence="1 2">KCTC 52919</strain>
    </source>
</reference>
<evidence type="ECO:0000313" key="2">
    <source>
        <dbReference type="Proteomes" id="UP000476332"/>
    </source>
</evidence>
<sequence>MLVFVAGMQRSGSTFSFNVVRELLAKRGVLYQEPHSSIHAVIPRSGEADHIIIKAHVTDEHTLRLIKLGAVKAICTVRKPEDAIASWMETFDAPLSDAIDRLEKWFGFFEQIRKHALIVRYEDIDKRPFRAAWKISRALSVDATPLEIYRIAKTHDKRAVKEMADSLSVSGEKVKDVGFSYYDERTYYHRRHVSHLTSLSAEERIGHEAVKIIRHYFTGKIDAWGEII</sequence>
<dbReference type="Proteomes" id="UP000476332">
    <property type="component" value="Unassembled WGS sequence"/>
</dbReference>
<dbReference type="Gene3D" id="3.40.50.300">
    <property type="entry name" value="P-loop containing nucleotide triphosphate hydrolases"/>
    <property type="match status" value="1"/>
</dbReference>
<dbReference type="InterPro" id="IPR027417">
    <property type="entry name" value="P-loop_NTPase"/>
</dbReference>
<organism evidence="1 2">
    <name type="scientific">Aurantimonas aggregata</name>
    <dbReference type="NCBI Taxonomy" id="2047720"/>
    <lineage>
        <taxon>Bacteria</taxon>
        <taxon>Pseudomonadati</taxon>
        <taxon>Pseudomonadota</taxon>
        <taxon>Alphaproteobacteria</taxon>
        <taxon>Hyphomicrobiales</taxon>
        <taxon>Aurantimonadaceae</taxon>
        <taxon>Aurantimonas</taxon>
    </lineage>
</organism>
<accession>A0A6L9MMU8</accession>